<name>A0ACC0GZ21_9ERIC</name>
<proteinExistence type="predicted"/>
<sequence>MLESILGINADHSDSSNFEKSLEEEDHLIRSRKKIKSTNLEQKMDMETEKLGEKPSMQNPSPSQPFPPKSFKAALTEPKIVAYIFYDSIETLSFDEEDEQQENQRGSSGPRMTWTNNRQGLANTVERLDRALCNEDWRTMFPEATVRVLPRTYLDHSPLVVHTQETNQPTKMEALQPNPSPVSKNKAAEECAAADDDDDDSMEEKEEQEECYGGVKKKKKVVFGCGGGGSGGKKGCGGSGGGGGRCQAEKCAADLTEAKRYHRRHKVCELHAKASVVMVAGLRQRFCQQCSRFHELSEFDNTKRSCRTRLAGHNERRRKGSSESRGEESGSGSGCPSLSLQLSQSQADDHDRGKKTSLIAFPGKPTYKQFHIH</sequence>
<reference evidence="1 2" key="1">
    <citation type="journal article" date="2022" name="Plant J.">
        <title>Chromosome-level genome of Camellia lanceoleosa provides a valuable resource for understanding genome evolution and self-incompatibility.</title>
        <authorList>
            <person name="Gong W."/>
            <person name="Xiao S."/>
            <person name="Wang L."/>
            <person name="Liao Z."/>
            <person name="Chang Y."/>
            <person name="Mo W."/>
            <person name="Hu G."/>
            <person name="Li W."/>
            <person name="Zhao G."/>
            <person name="Zhu H."/>
            <person name="Hu X."/>
            <person name="Ji K."/>
            <person name="Xiang X."/>
            <person name="Song Q."/>
            <person name="Yuan D."/>
            <person name="Jin S."/>
            <person name="Zhang L."/>
        </authorList>
    </citation>
    <scope>NUCLEOTIDE SEQUENCE [LARGE SCALE GENOMIC DNA]</scope>
    <source>
        <strain evidence="1">SQ_2022a</strain>
    </source>
</reference>
<evidence type="ECO:0000313" key="2">
    <source>
        <dbReference type="Proteomes" id="UP001060215"/>
    </source>
</evidence>
<keyword evidence="2" id="KW-1185">Reference proteome</keyword>
<dbReference type="Proteomes" id="UP001060215">
    <property type="component" value="Chromosome 7"/>
</dbReference>
<gene>
    <name evidence="1" type="ORF">LOK49_LG07G03133</name>
</gene>
<protein>
    <submittedName>
        <fullName evidence="1">Squamosa promoter-binding-like protein 5</fullName>
    </submittedName>
</protein>
<comment type="caution">
    <text evidence="1">The sequence shown here is derived from an EMBL/GenBank/DDBJ whole genome shotgun (WGS) entry which is preliminary data.</text>
</comment>
<dbReference type="EMBL" id="CM045764">
    <property type="protein sequence ID" value="KAI8006001.1"/>
    <property type="molecule type" value="Genomic_DNA"/>
</dbReference>
<accession>A0ACC0GZ21</accession>
<evidence type="ECO:0000313" key="1">
    <source>
        <dbReference type="EMBL" id="KAI8006001.1"/>
    </source>
</evidence>
<organism evidence="1 2">
    <name type="scientific">Camellia lanceoleosa</name>
    <dbReference type="NCBI Taxonomy" id="1840588"/>
    <lineage>
        <taxon>Eukaryota</taxon>
        <taxon>Viridiplantae</taxon>
        <taxon>Streptophyta</taxon>
        <taxon>Embryophyta</taxon>
        <taxon>Tracheophyta</taxon>
        <taxon>Spermatophyta</taxon>
        <taxon>Magnoliopsida</taxon>
        <taxon>eudicotyledons</taxon>
        <taxon>Gunneridae</taxon>
        <taxon>Pentapetalae</taxon>
        <taxon>asterids</taxon>
        <taxon>Ericales</taxon>
        <taxon>Theaceae</taxon>
        <taxon>Camellia</taxon>
    </lineage>
</organism>